<organism evidence="5 6">
    <name type="scientific">Denitromonas halophila</name>
    <dbReference type="NCBI Taxonomy" id="1629404"/>
    <lineage>
        <taxon>Bacteria</taxon>
        <taxon>Pseudomonadati</taxon>
        <taxon>Pseudomonadota</taxon>
        <taxon>Betaproteobacteria</taxon>
        <taxon>Rhodocyclales</taxon>
        <taxon>Zoogloeaceae</taxon>
        <taxon>Denitromonas</taxon>
    </lineage>
</organism>
<evidence type="ECO:0000256" key="2">
    <source>
        <dbReference type="ARBA" id="ARBA00022723"/>
    </source>
</evidence>
<keyword evidence="2" id="KW-0479">Metal-binding</keyword>
<dbReference type="GO" id="GO:0016846">
    <property type="term" value="F:carbon-sulfur lyase activity"/>
    <property type="evidence" value="ECO:0007669"/>
    <property type="project" value="InterPro"/>
</dbReference>
<protein>
    <recommendedName>
        <fullName evidence="4">CENP-V/GFA domain-containing protein</fullName>
    </recommendedName>
</protein>
<dbReference type="Gene3D" id="2.170.150.70">
    <property type="match status" value="1"/>
</dbReference>
<dbReference type="InterPro" id="IPR006913">
    <property type="entry name" value="CENP-V/GFA"/>
</dbReference>
<gene>
    <name evidence="5" type="ORF">FHP89_05555</name>
</gene>
<sequence>MLIQGGCHCANISFQLDWSPSPSDIPARVCDCSFCVKHGGVWTAYPQGALTVSVKNDARVSRYAFGTCTARFHVCQQCGVVPVVTSRIEGRELAVVNVNTFNNVPAAMLRHAPVSFDGEDTSDRLARRARNWIGDVRFVTPDR</sequence>
<dbReference type="PANTHER" id="PTHR28620">
    <property type="entry name" value="CENTROMERE PROTEIN V"/>
    <property type="match status" value="1"/>
</dbReference>
<evidence type="ECO:0000256" key="3">
    <source>
        <dbReference type="ARBA" id="ARBA00022833"/>
    </source>
</evidence>
<comment type="caution">
    <text evidence="5">The sequence shown here is derived from an EMBL/GenBank/DDBJ whole genome shotgun (WGS) entry which is preliminary data.</text>
</comment>
<comment type="similarity">
    <text evidence="1">Belongs to the Gfa family.</text>
</comment>
<dbReference type="EMBL" id="VMNI01000006">
    <property type="protein sequence ID" value="TVO77949.1"/>
    <property type="molecule type" value="Genomic_DNA"/>
</dbReference>
<keyword evidence="3" id="KW-0862">Zinc</keyword>
<dbReference type="Proteomes" id="UP000318349">
    <property type="component" value="Unassembled WGS sequence"/>
</dbReference>
<evidence type="ECO:0000313" key="6">
    <source>
        <dbReference type="Proteomes" id="UP000318349"/>
    </source>
</evidence>
<evidence type="ECO:0000256" key="1">
    <source>
        <dbReference type="ARBA" id="ARBA00005495"/>
    </source>
</evidence>
<name>A0A557RSL9_9RHOO</name>
<dbReference type="Pfam" id="PF04828">
    <property type="entry name" value="GFA"/>
    <property type="match status" value="1"/>
</dbReference>
<proteinExistence type="inferred from homology"/>
<dbReference type="PROSITE" id="PS51891">
    <property type="entry name" value="CENP_V_GFA"/>
    <property type="match status" value="1"/>
</dbReference>
<feature type="domain" description="CENP-V/GFA" evidence="4">
    <location>
        <begin position="3"/>
        <end position="120"/>
    </location>
</feature>
<dbReference type="GO" id="GO:0046872">
    <property type="term" value="F:metal ion binding"/>
    <property type="evidence" value="ECO:0007669"/>
    <property type="project" value="UniProtKB-KW"/>
</dbReference>
<dbReference type="SUPFAM" id="SSF51316">
    <property type="entry name" value="Mss4-like"/>
    <property type="match status" value="1"/>
</dbReference>
<dbReference type="InterPro" id="IPR052355">
    <property type="entry name" value="CENP-V-like"/>
</dbReference>
<accession>A0A557RSL9</accession>
<evidence type="ECO:0000313" key="5">
    <source>
        <dbReference type="EMBL" id="TVO77949.1"/>
    </source>
</evidence>
<dbReference type="PANTHER" id="PTHR28620:SF1">
    <property type="entry name" value="CENP-V_GFA DOMAIN-CONTAINING PROTEIN"/>
    <property type="match status" value="1"/>
</dbReference>
<reference evidence="5 6" key="1">
    <citation type="submission" date="2019-07" db="EMBL/GenBank/DDBJ databases">
        <title>The pathways for chlorine oxyanion respiration interact through the shared metabolite chlorate.</title>
        <authorList>
            <person name="Barnum T.P."/>
            <person name="Cheng Y."/>
            <person name="Hill K.A."/>
            <person name="Lucas L.N."/>
            <person name="Carlson H.K."/>
            <person name="Coates J.D."/>
        </authorList>
    </citation>
    <scope>NUCLEOTIDE SEQUENCE [LARGE SCALE GENOMIC DNA]</scope>
    <source>
        <strain evidence="5 6">SFB-1</strain>
    </source>
</reference>
<dbReference type="InterPro" id="IPR011057">
    <property type="entry name" value="Mss4-like_sf"/>
</dbReference>
<dbReference type="AlphaFoldDB" id="A0A557RSL9"/>
<evidence type="ECO:0000259" key="4">
    <source>
        <dbReference type="PROSITE" id="PS51891"/>
    </source>
</evidence>